<keyword evidence="8" id="KW-1185">Reference proteome</keyword>
<dbReference type="EMBL" id="JAUIQD010000008">
    <property type="protein sequence ID" value="KAK3341185.1"/>
    <property type="molecule type" value="Genomic_DNA"/>
</dbReference>
<feature type="transmembrane region" description="Helical" evidence="5">
    <location>
        <begin position="362"/>
        <end position="384"/>
    </location>
</feature>
<evidence type="ECO:0000313" key="8">
    <source>
        <dbReference type="Proteomes" id="UP001275084"/>
    </source>
</evidence>
<keyword evidence="1" id="KW-0813">Transport</keyword>
<feature type="transmembrane region" description="Helical" evidence="5">
    <location>
        <begin position="827"/>
        <end position="849"/>
    </location>
</feature>
<evidence type="ECO:0000259" key="6">
    <source>
        <dbReference type="PROSITE" id="PS50893"/>
    </source>
</evidence>
<feature type="transmembrane region" description="Helical" evidence="5">
    <location>
        <begin position="1149"/>
        <end position="1170"/>
    </location>
</feature>
<dbReference type="GO" id="GO:0140359">
    <property type="term" value="F:ABC-type transporter activity"/>
    <property type="evidence" value="ECO:0007669"/>
    <property type="project" value="InterPro"/>
</dbReference>
<reference evidence="7" key="1">
    <citation type="journal article" date="2023" name="Mol. Phylogenet. Evol.">
        <title>Genome-scale phylogeny and comparative genomics of the fungal order Sordariales.</title>
        <authorList>
            <person name="Hensen N."/>
            <person name="Bonometti L."/>
            <person name="Westerberg I."/>
            <person name="Brannstrom I.O."/>
            <person name="Guillou S."/>
            <person name="Cros-Aarteil S."/>
            <person name="Calhoun S."/>
            <person name="Haridas S."/>
            <person name="Kuo A."/>
            <person name="Mondo S."/>
            <person name="Pangilinan J."/>
            <person name="Riley R."/>
            <person name="LaButti K."/>
            <person name="Andreopoulos B."/>
            <person name="Lipzen A."/>
            <person name="Chen C."/>
            <person name="Yan M."/>
            <person name="Daum C."/>
            <person name="Ng V."/>
            <person name="Clum A."/>
            <person name="Steindorff A."/>
            <person name="Ohm R.A."/>
            <person name="Martin F."/>
            <person name="Silar P."/>
            <person name="Natvig D.O."/>
            <person name="Lalanne C."/>
            <person name="Gautier V."/>
            <person name="Ament-Velasquez S.L."/>
            <person name="Kruys A."/>
            <person name="Hutchinson M.I."/>
            <person name="Powell A.J."/>
            <person name="Barry K."/>
            <person name="Miller A.N."/>
            <person name="Grigoriev I.V."/>
            <person name="Debuchy R."/>
            <person name="Gladieux P."/>
            <person name="Hiltunen Thoren M."/>
            <person name="Johannesson H."/>
        </authorList>
    </citation>
    <scope>NUCLEOTIDE SEQUENCE</scope>
    <source>
        <strain evidence="7">CBS 955.72</strain>
    </source>
</reference>
<dbReference type="GO" id="GO:0016020">
    <property type="term" value="C:membrane"/>
    <property type="evidence" value="ECO:0007669"/>
    <property type="project" value="InterPro"/>
</dbReference>
<feature type="transmembrane region" description="Helical" evidence="5">
    <location>
        <begin position="418"/>
        <end position="438"/>
    </location>
</feature>
<feature type="transmembrane region" description="Helical" evidence="5">
    <location>
        <begin position="230"/>
        <end position="250"/>
    </location>
</feature>
<dbReference type="GO" id="GO:0005319">
    <property type="term" value="F:lipid transporter activity"/>
    <property type="evidence" value="ECO:0007669"/>
    <property type="project" value="TreeGrafter"/>
</dbReference>
<evidence type="ECO:0000256" key="1">
    <source>
        <dbReference type="ARBA" id="ARBA00022448"/>
    </source>
</evidence>
<feature type="transmembrane region" description="Helical" evidence="5">
    <location>
        <begin position="308"/>
        <end position="329"/>
    </location>
</feature>
<keyword evidence="5" id="KW-0472">Membrane</keyword>
<dbReference type="PANTHER" id="PTHR19229">
    <property type="entry name" value="ATP-BINDING CASSETTE TRANSPORTER SUBFAMILY A ABCA"/>
    <property type="match status" value="1"/>
</dbReference>
<name>A0AAJ0M7X9_9PEZI</name>
<feature type="transmembrane region" description="Helical" evidence="5">
    <location>
        <begin position="1079"/>
        <end position="1098"/>
    </location>
</feature>
<evidence type="ECO:0000313" key="7">
    <source>
        <dbReference type="EMBL" id="KAK3341185.1"/>
    </source>
</evidence>
<feature type="transmembrane region" description="Helical" evidence="5">
    <location>
        <begin position="335"/>
        <end position="355"/>
    </location>
</feature>
<reference evidence="7" key="2">
    <citation type="submission" date="2023-06" db="EMBL/GenBank/DDBJ databases">
        <authorList>
            <consortium name="Lawrence Berkeley National Laboratory"/>
            <person name="Haridas S."/>
            <person name="Hensen N."/>
            <person name="Bonometti L."/>
            <person name="Westerberg I."/>
            <person name="Brannstrom I.O."/>
            <person name="Guillou S."/>
            <person name="Cros-Aarteil S."/>
            <person name="Calhoun S."/>
            <person name="Kuo A."/>
            <person name="Mondo S."/>
            <person name="Pangilinan J."/>
            <person name="Riley R."/>
            <person name="Labutti K."/>
            <person name="Andreopoulos B."/>
            <person name="Lipzen A."/>
            <person name="Chen C."/>
            <person name="Yanf M."/>
            <person name="Daum C."/>
            <person name="Ng V."/>
            <person name="Clum A."/>
            <person name="Steindorff A."/>
            <person name="Ohm R."/>
            <person name="Martin F."/>
            <person name="Silar P."/>
            <person name="Natvig D."/>
            <person name="Lalanne C."/>
            <person name="Gautier V."/>
            <person name="Ament-Velasquez S.L."/>
            <person name="Kruys A."/>
            <person name="Hutchinson M.I."/>
            <person name="Powell A.J."/>
            <person name="Barry K."/>
            <person name="Miller A.N."/>
            <person name="Grigoriev I.V."/>
            <person name="Debuchy R."/>
            <person name="Gladieux P."/>
            <person name="Thoren M.H."/>
            <person name="Johannesson H."/>
        </authorList>
    </citation>
    <scope>NUCLEOTIDE SEQUENCE</scope>
    <source>
        <strain evidence="7">CBS 955.72</strain>
    </source>
</reference>
<feature type="transmembrane region" description="Helical" evidence="5">
    <location>
        <begin position="270"/>
        <end position="296"/>
    </location>
</feature>
<dbReference type="InterPro" id="IPR003439">
    <property type="entry name" value="ABC_transporter-like_ATP-bd"/>
</dbReference>
<gene>
    <name evidence="7" type="ORF">B0T25DRAFT_510105</name>
</gene>
<dbReference type="PROSITE" id="PS50893">
    <property type="entry name" value="ABC_TRANSPORTER_2"/>
    <property type="match status" value="2"/>
</dbReference>
<evidence type="ECO:0000256" key="2">
    <source>
        <dbReference type="ARBA" id="ARBA00022737"/>
    </source>
</evidence>
<dbReference type="GO" id="GO:0005524">
    <property type="term" value="F:ATP binding"/>
    <property type="evidence" value="ECO:0007669"/>
    <property type="project" value="UniProtKB-KW"/>
</dbReference>
<accession>A0AAJ0M7X9</accession>
<keyword evidence="4" id="KW-0067">ATP-binding</keyword>
<proteinExistence type="predicted"/>
<dbReference type="CDD" id="cd03263">
    <property type="entry name" value="ABC_subfamily_A"/>
    <property type="match status" value="2"/>
</dbReference>
<evidence type="ECO:0000256" key="5">
    <source>
        <dbReference type="SAM" id="Phobius"/>
    </source>
</evidence>
<sequence>MASPVPRYFVQQVRALTKKNLVLLVTRHWLSTLIQAAVVPVAILALTLNIKNYTATSQNKYGVGHPAPIRSIQDSIPASQQLVLVRPPRLGPDVDAVIHTISKPLPPGKVILVGNQDEADSLCITNFIGISSCYAVVTFNDSPLTPPTGEANKTWNYTVRFDPIRSGYKFNVFTVGTNDVEAHHMPVKLAVDNAITGSTEIPDAIMFSDVPQEYIDALQRAGWNMAVIRTYAIVFFLSTLPAVYHVVSFVSAERAAGTSQLIDAMGGGPAARVISSVLAFSAVHFNSWVIGGCLYWNVLFSDSNAAIFIFWQILSGLAFIGASVCTAAFFQRRRISSVFALIGFCCLGGGAAILINRKVDTASVIALSLLFPSMNYVFALSQMARFSVVNQPVETAVATILLPDGTDFMPQSYFVAPWVFWLLLIVQIFAYPVLAVLAERTVHGLNFRNRVLYGTPEEETLGELSIRNAAIQIVGLQKFYPGAWYRKLCRTNDRTRGMTALDGLDLVAQKHQIMCLLGVNGAGKSTTLDLLSGFQVPTAGIMFINARPSQLGVCPQRNVLFGRLTVLEHVKFWSELKGGREDLQALHDLIAACDLTAKTHCRAVTLSGGQKRKLQLACMFVGGSTICLMDEVTTGLDPMSRRTIWNIILAERSKRSMVFTTHFLDEGEVLADHIVILSRGQIKCQGSSTELKNRFGGGYRVCLPMGADITGVDAPRIIHQDRVVYRTPDSKSAAQLVAVMESAGRSDVQIAGPTIEDVFLRVAQEDVAIAQGTAETPSTLDTETDEKQVAVSVTSTCYGKLSPGKTTSFSQQVRILMRKRLSILPRYWICAFLTLALPIACMPPINVFISDTYTSPGCSGPTFTHRNISLIQVLNSGHGGGLNIPFGPISASTSLFGALGDFPLGGKYDLEQFPRDWEMMESYDSFRSYLQGIPQIIPKFIKGGLYMGDGVHHPTVAHSSDAGPQASLEMLSIYTAVRSGVKIATMFEHNYVPRDFGDSSWQYILYATLILAVYPSFFALYPAFERVSNVRALQCSNGVRPLPLWTAYFLFDFVFVLVVAIAYTITITIQFPYWWGPGYMFLICLLHGVTGILLSYLVSMGARSQLSSFLWSLGLAALSYFGLALAYSLPSLLSDPIYVQRNTDTVSYLLDLIFPIGNVFRAMAIGLNLYQLGCRDKNISASPSSWFGYGFPMAYLCIQVVFLGALIVWIDGDLSLPSSRRGHGTSSDPKINPTISTSLGVKEETARVELAQDGDLIRLVHVSKSFSGTSAVDDVSFGLGRGEILALLGPNGAGKTTICSMVRGEVHPDRGRIFLRDVNITSHGLVQQAIGVCPQFDALDLLTARGHLEFYACIKGIEGEEEVRANVEIALTQVGLTAHADKLASQLSGGNRRKLSLAIALMGDPAVLVLDEPSSSMDAAAKRDMWKVLAEEIAPGRSILLTTHSMEEVEALATRAAILSQKMLAIGTTHVLRQRYSNLYHVELVLRTAPHSTEDEMWTVEGWVREHFANATFKSASLGGQVKFMVPVSSPRHTFEHQDGGFDARTEAETLEGSVSPSKDTSRGGVGGGVGHIIELLEKHREQLGLQDYSIGAPTLERVFLGVVKDDCMKEDGQKKLSFWRRGLGRA</sequence>
<dbReference type="InterPro" id="IPR017871">
    <property type="entry name" value="ABC_transporter-like_CS"/>
</dbReference>
<dbReference type="PROSITE" id="PS00211">
    <property type="entry name" value="ABC_TRANSPORTER_1"/>
    <property type="match status" value="2"/>
</dbReference>
<feature type="transmembrane region" description="Helical" evidence="5">
    <location>
        <begin position="1110"/>
        <end position="1129"/>
    </location>
</feature>
<dbReference type="InterPro" id="IPR026082">
    <property type="entry name" value="ABCA"/>
</dbReference>
<dbReference type="Proteomes" id="UP001275084">
    <property type="component" value="Unassembled WGS sequence"/>
</dbReference>
<feature type="transmembrane region" description="Helical" evidence="5">
    <location>
        <begin position="1045"/>
        <end position="1073"/>
    </location>
</feature>
<feature type="transmembrane region" description="Helical" evidence="5">
    <location>
        <begin position="1003"/>
        <end position="1024"/>
    </location>
</feature>
<evidence type="ECO:0000256" key="3">
    <source>
        <dbReference type="ARBA" id="ARBA00022741"/>
    </source>
</evidence>
<protein>
    <recommendedName>
        <fullName evidence="6">ABC transporter domain-containing protein</fullName>
    </recommendedName>
</protein>
<organism evidence="7 8">
    <name type="scientific">Lasiosphaeria hispida</name>
    <dbReference type="NCBI Taxonomy" id="260671"/>
    <lineage>
        <taxon>Eukaryota</taxon>
        <taxon>Fungi</taxon>
        <taxon>Dikarya</taxon>
        <taxon>Ascomycota</taxon>
        <taxon>Pezizomycotina</taxon>
        <taxon>Sordariomycetes</taxon>
        <taxon>Sordariomycetidae</taxon>
        <taxon>Sordariales</taxon>
        <taxon>Lasiosphaeriaceae</taxon>
        <taxon>Lasiosphaeria</taxon>
    </lineage>
</organism>
<comment type="caution">
    <text evidence="7">The sequence shown here is derived from an EMBL/GenBank/DDBJ whole genome shotgun (WGS) entry which is preliminary data.</text>
</comment>
<feature type="transmembrane region" description="Helical" evidence="5">
    <location>
        <begin position="29"/>
        <end position="50"/>
    </location>
</feature>
<dbReference type="SUPFAM" id="SSF52540">
    <property type="entry name" value="P-loop containing nucleoside triphosphate hydrolases"/>
    <property type="match status" value="2"/>
</dbReference>
<dbReference type="InterPro" id="IPR003593">
    <property type="entry name" value="AAA+_ATPase"/>
</dbReference>
<dbReference type="InterPro" id="IPR027417">
    <property type="entry name" value="P-loop_NTPase"/>
</dbReference>
<dbReference type="Gene3D" id="3.40.50.300">
    <property type="entry name" value="P-loop containing nucleotide triphosphate hydrolases"/>
    <property type="match status" value="2"/>
</dbReference>
<keyword evidence="2" id="KW-0677">Repeat</keyword>
<dbReference type="Pfam" id="PF00005">
    <property type="entry name" value="ABC_tran"/>
    <property type="match status" value="2"/>
</dbReference>
<dbReference type="PANTHER" id="PTHR19229:SF36">
    <property type="entry name" value="ATP-BINDING CASSETTE SUB-FAMILY A MEMBER 2"/>
    <property type="match status" value="1"/>
</dbReference>
<evidence type="ECO:0000256" key="4">
    <source>
        <dbReference type="ARBA" id="ARBA00022840"/>
    </source>
</evidence>
<keyword evidence="5" id="KW-1133">Transmembrane helix</keyword>
<keyword evidence="5" id="KW-0812">Transmembrane</keyword>
<dbReference type="GO" id="GO:0016887">
    <property type="term" value="F:ATP hydrolysis activity"/>
    <property type="evidence" value="ECO:0007669"/>
    <property type="project" value="InterPro"/>
</dbReference>
<feature type="domain" description="ABC transporter" evidence="6">
    <location>
        <begin position="471"/>
        <end position="704"/>
    </location>
</feature>
<keyword evidence="3" id="KW-0547">Nucleotide-binding</keyword>
<feature type="transmembrane region" description="Helical" evidence="5">
    <location>
        <begin position="1191"/>
        <end position="1210"/>
    </location>
</feature>
<feature type="domain" description="ABC transporter" evidence="6">
    <location>
        <begin position="1257"/>
        <end position="1486"/>
    </location>
</feature>
<dbReference type="SMART" id="SM00382">
    <property type="entry name" value="AAA"/>
    <property type="match status" value="2"/>
</dbReference>